<organism evidence="2 3">
    <name type="scientific">Acidiphilium iwatense</name>
    <dbReference type="NCBI Taxonomy" id="768198"/>
    <lineage>
        <taxon>Bacteria</taxon>
        <taxon>Pseudomonadati</taxon>
        <taxon>Pseudomonadota</taxon>
        <taxon>Alphaproteobacteria</taxon>
        <taxon>Acetobacterales</taxon>
        <taxon>Acidocellaceae</taxon>
        <taxon>Acidiphilium</taxon>
    </lineage>
</organism>
<evidence type="ECO:0000313" key="3">
    <source>
        <dbReference type="Proteomes" id="UP001521209"/>
    </source>
</evidence>
<reference evidence="2 3" key="1">
    <citation type="submission" date="2022-01" db="EMBL/GenBank/DDBJ databases">
        <authorList>
            <person name="Won M."/>
            <person name="Kim S.-J."/>
            <person name="Kwon S.-W."/>
        </authorList>
    </citation>
    <scope>NUCLEOTIDE SEQUENCE [LARGE SCALE GENOMIC DNA]</scope>
    <source>
        <strain evidence="2 3">KCTC 23505</strain>
    </source>
</reference>
<dbReference type="InterPro" id="IPR036249">
    <property type="entry name" value="Thioredoxin-like_sf"/>
</dbReference>
<sequence length="247" mass="26569">MRRASILVAGYVCLAVAPWPAFTAIAAARPAAKTVHFVEFYTSDACSNCLPADKAVAASAGRPGLVLLSFHVPYWNYLGWDDRLGLQAAVARQEAYAHHWRWSDIFTPQVIVNGRISGTGKSPADLDQLIASAQPIRRLSIRPGKNSLKVALPKLSGANGSTVWIAVFDPMRIVAVSRGENAGHRLDEVDVVRDIMPIAHVGKMPDTLSVASDVLERHRGIAVFLERGRGGPVIAAGALVLPSRRVP</sequence>
<dbReference type="RefSeq" id="WP_235703124.1">
    <property type="nucleotide sequence ID" value="NZ_JAKGBZ010000005.1"/>
</dbReference>
<dbReference type="InterPro" id="IPR010634">
    <property type="entry name" value="DUF1223"/>
</dbReference>
<dbReference type="SUPFAM" id="SSF52833">
    <property type="entry name" value="Thioredoxin-like"/>
    <property type="match status" value="1"/>
</dbReference>
<gene>
    <name evidence="2" type="ORF">L2A60_04230</name>
</gene>
<proteinExistence type="predicted"/>
<keyword evidence="1" id="KW-0732">Signal</keyword>
<keyword evidence="3" id="KW-1185">Reference proteome</keyword>
<protein>
    <submittedName>
        <fullName evidence="2">DUF1223 domain-containing protein</fullName>
    </submittedName>
</protein>
<feature type="chain" id="PRO_5046427208" evidence="1">
    <location>
        <begin position="24"/>
        <end position="247"/>
    </location>
</feature>
<comment type="caution">
    <text evidence="2">The sequence shown here is derived from an EMBL/GenBank/DDBJ whole genome shotgun (WGS) entry which is preliminary data.</text>
</comment>
<name>A0ABS9DT80_9PROT</name>
<dbReference type="Proteomes" id="UP001521209">
    <property type="component" value="Unassembled WGS sequence"/>
</dbReference>
<dbReference type="Pfam" id="PF06764">
    <property type="entry name" value="DUF1223"/>
    <property type="match status" value="1"/>
</dbReference>
<dbReference type="PANTHER" id="PTHR36057">
    <property type="match status" value="1"/>
</dbReference>
<dbReference type="EMBL" id="JAKGBZ010000005">
    <property type="protein sequence ID" value="MCF3945892.1"/>
    <property type="molecule type" value="Genomic_DNA"/>
</dbReference>
<accession>A0ABS9DT80</accession>
<evidence type="ECO:0000313" key="2">
    <source>
        <dbReference type="EMBL" id="MCF3945892.1"/>
    </source>
</evidence>
<feature type="signal peptide" evidence="1">
    <location>
        <begin position="1"/>
        <end position="23"/>
    </location>
</feature>
<evidence type="ECO:0000256" key="1">
    <source>
        <dbReference type="SAM" id="SignalP"/>
    </source>
</evidence>
<dbReference type="PANTHER" id="PTHR36057:SF1">
    <property type="entry name" value="LIPOPROTEIN LIPID ATTACHMENT SITE-LIKE PROTEIN, PUTATIVE (DUF1223)-RELATED"/>
    <property type="match status" value="1"/>
</dbReference>